<accession>A0AAN6Q7X6</accession>
<evidence type="ECO:0000256" key="1">
    <source>
        <dbReference type="SAM" id="MobiDB-lite"/>
    </source>
</evidence>
<reference evidence="2" key="1">
    <citation type="journal article" date="2023" name="Mol. Phylogenet. Evol.">
        <title>Genome-scale phylogeny and comparative genomics of the fungal order Sordariales.</title>
        <authorList>
            <person name="Hensen N."/>
            <person name="Bonometti L."/>
            <person name="Westerberg I."/>
            <person name="Brannstrom I.O."/>
            <person name="Guillou S."/>
            <person name="Cros-Aarteil S."/>
            <person name="Calhoun S."/>
            <person name="Haridas S."/>
            <person name="Kuo A."/>
            <person name="Mondo S."/>
            <person name="Pangilinan J."/>
            <person name="Riley R."/>
            <person name="LaButti K."/>
            <person name="Andreopoulos B."/>
            <person name="Lipzen A."/>
            <person name="Chen C."/>
            <person name="Yan M."/>
            <person name="Daum C."/>
            <person name="Ng V."/>
            <person name="Clum A."/>
            <person name="Steindorff A."/>
            <person name="Ohm R.A."/>
            <person name="Martin F."/>
            <person name="Silar P."/>
            <person name="Natvig D.O."/>
            <person name="Lalanne C."/>
            <person name="Gautier V."/>
            <person name="Ament-Velasquez S.L."/>
            <person name="Kruys A."/>
            <person name="Hutchinson M.I."/>
            <person name="Powell A.J."/>
            <person name="Barry K."/>
            <person name="Miller A.N."/>
            <person name="Grigoriev I.V."/>
            <person name="Debuchy R."/>
            <person name="Gladieux P."/>
            <person name="Hiltunen Thoren M."/>
            <person name="Johannesson H."/>
        </authorList>
    </citation>
    <scope>NUCLEOTIDE SEQUENCE</scope>
    <source>
        <strain evidence="2">CBS 757.83</strain>
    </source>
</reference>
<gene>
    <name evidence="2" type="ORF">N658DRAFT_495093</name>
</gene>
<evidence type="ECO:0000313" key="2">
    <source>
        <dbReference type="EMBL" id="KAK4102382.1"/>
    </source>
</evidence>
<dbReference type="EMBL" id="MU863631">
    <property type="protein sequence ID" value="KAK4102382.1"/>
    <property type="molecule type" value="Genomic_DNA"/>
</dbReference>
<name>A0AAN6Q7X6_9PEZI</name>
<dbReference type="Proteomes" id="UP001305647">
    <property type="component" value="Unassembled WGS sequence"/>
</dbReference>
<proteinExistence type="predicted"/>
<reference evidence="2" key="2">
    <citation type="submission" date="2023-05" db="EMBL/GenBank/DDBJ databases">
        <authorList>
            <consortium name="Lawrence Berkeley National Laboratory"/>
            <person name="Steindorff A."/>
            <person name="Hensen N."/>
            <person name="Bonometti L."/>
            <person name="Westerberg I."/>
            <person name="Brannstrom I.O."/>
            <person name="Guillou S."/>
            <person name="Cros-Aarteil S."/>
            <person name="Calhoun S."/>
            <person name="Haridas S."/>
            <person name="Kuo A."/>
            <person name="Mondo S."/>
            <person name="Pangilinan J."/>
            <person name="Riley R."/>
            <person name="Labutti K."/>
            <person name="Andreopoulos B."/>
            <person name="Lipzen A."/>
            <person name="Chen C."/>
            <person name="Yanf M."/>
            <person name="Daum C."/>
            <person name="Ng V."/>
            <person name="Clum A."/>
            <person name="Ohm R."/>
            <person name="Martin F."/>
            <person name="Silar P."/>
            <person name="Natvig D."/>
            <person name="Lalanne C."/>
            <person name="Gautier V."/>
            <person name="Ament-Velasquez S.L."/>
            <person name="Kruys A."/>
            <person name="Hutchinson M.I."/>
            <person name="Powell A.J."/>
            <person name="Barry K."/>
            <person name="Miller A.N."/>
            <person name="Grigoriev I.V."/>
            <person name="Debuchy R."/>
            <person name="Gladieux P."/>
            <person name="Thoren M.H."/>
            <person name="Johannesson H."/>
        </authorList>
    </citation>
    <scope>NUCLEOTIDE SEQUENCE</scope>
    <source>
        <strain evidence="2">CBS 757.83</strain>
    </source>
</reference>
<organism evidence="2 3">
    <name type="scientific">Parathielavia hyrcaniae</name>
    <dbReference type="NCBI Taxonomy" id="113614"/>
    <lineage>
        <taxon>Eukaryota</taxon>
        <taxon>Fungi</taxon>
        <taxon>Dikarya</taxon>
        <taxon>Ascomycota</taxon>
        <taxon>Pezizomycotina</taxon>
        <taxon>Sordariomycetes</taxon>
        <taxon>Sordariomycetidae</taxon>
        <taxon>Sordariales</taxon>
        <taxon>Chaetomiaceae</taxon>
        <taxon>Parathielavia</taxon>
    </lineage>
</organism>
<evidence type="ECO:0000313" key="3">
    <source>
        <dbReference type="Proteomes" id="UP001305647"/>
    </source>
</evidence>
<comment type="caution">
    <text evidence="2">The sequence shown here is derived from an EMBL/GenBank/DDBJ whole genome shotgun (WGS) entry which is preliminary data.</text>
</comment>
<sequence length="124" mass="13592">MLTAVDQLTKGTIAVMHQVALLQSEVSSLRKGGGRTMSWINQQQAAGRKATCGVQGKPRDNHSSQKGRPVRKRQKCYSAKSSEHAQHARCWGVLEGIARRACTDKCSWVLGHRAPRATKKLASI</sequence>
<keyword evidence="3" id="KW-1185">Reference proteome</keyword>
<dbReference type="AlphaFoldDB" id="A0AAN6Q7X6"/>
<protein>
    <submittedName>
        <fullName evidence="2">Uncharacterized protein</fullName>
    </submittedName>
</protein>
<feature type="region of interest" description="Disordered" evidence="1">
    <location>
        <begin position="44"/>
        <end position="85"/>
    </location>
</feature>